<gene>
    <name evidence="2" type="ORF">B0H15DRAFT_1021046</name>
</gene>
<proteinExistence type="predicted"/>
<feature type="region of interest" description="Disordered" evidence="1">
    <location>
        <begin position="87"/>
        <end position="209"/>
    </location>
</feature>
<feature type="compositionally biased region" description="Pro residues" evidence="1">
    <location>
        <begin position="196"/>
        <end position="209"/>
    </location>
</feature>
<feature type="compositionally biased region" description="Pro residues" evidence="1">
    <location>
        <begin position="396"/>
        <end position="407"/>
    </location>
</feature>
<keyword evidence="3" id="KW-1185">Reference proteome</keyword>
<organism evidence="2 3">
    <name type="scientific">Mycena belliarum</name>
    <dbReference type="NCBI Taxonomy" id="1033014"/>
    <lineage>
        <taxon>Eukaryota</taxon>
        <taxon>Fungi</taxon>
        <taxon>Dikarya</taxon>
        <taxon>Basidiomycota</taxon>
        <taxon>Agaricomycotina</taxon>
        <taxon>Agaricomycetes</taxon>
        <taxon>Agaricomycetidae</taxon>
        <taxon>Agaricales</taxon>
        <taxon>Marasmiineae</taxon>
        <taxon>Mycenaceae</taxon>
        <taxon>Mycena</taxon>
    </lineage>
</organism>
<sequence length="418" mass="45689">MSTRQIFLRAHTHFWIRRWTDEDRRSVVWTKSATPLRDDAQRSQGINVTFREDDTEVQRDRLAVCARLPAPDLSHSPWLCNPPECRTHRAAPSSVGPEAKDSRVSPAPRRPAYSVPTSSSRPPPSPASLSPSPLALRWPPPPALSPSRPHPAHRAPAPAPALTPRKRAPSTSPSLSSSASPSSPPLVPEARENHPPRLPISPRPRVPPPAARLRQFRACAYRAPASPAPKPKPQLDGMWAGRQWTRGGSVPVFRRRESWRTPRVNARVRMRGCMRTPGTDVGAWTRARRRLGRTGAATRPHRCPAASGRRWANAMSGRAGVCGCRASRWRGDTSLGATQDLDANRARTRVRSFASPTRRTAYPTIGDVSGDGDQADLGSAGDGRGPSLELGVCPPFARPPPVVPPMRPSFQALTPRYG</sequence>
<feature type="compositionally biased region" description="Low complexity" evidence="1">
    <location>
        <begin position="127"/>
        <end position="137"/>
    </location>
</feature>
<name>A0AAD6XNY3_9AGAR</name>
<comment type="caution">
    <text evidence="2">The sequence shown here is derived from an EMBL/GenBank/DDBJ whole genome shotgun (WGS) entry which is preliminary data.</text>
</comment>
<evidence type="ECO:0000256" key="1">
    <source>
        <dbReference type="SAM" id="MobiDB-lite"/>
    </source>
</evidence>
<dbReference type="EMBL" id="JARJCN010000018">
    <property type="protein sequence ID" value="KAJ7092295.1"/>
    <property type="molecule type" value="Genomic_DNA"/>
</dbReference>
<dbReference type="AlphaFoldDB" id="A0AAD6XNY3"/>
<protein>
    <submittedName>
        <fullName evidence="2">Uncharacterized protein</fullName>
    </submittedName>
</protein>
<accession>A0AAD6XNY3</accession>
<feature type="compositionally biased region" description="Low complexity" evidence="1">
    <location>
        <begin position="154"/>
        <end position="181"/>
    </location>
</feature>
<reference evidence="2" key="1">
    <citation type="submission" date="2023-03" db="EMBL/GenBank/DDBJ databases">
        <title>Massive genome expansion in bonnet fungi (Mycena s.s.) driven by repeated elements and novel gene families across ecological guilds.</title>
        <authorList>
            <consortium name="Lawrence Berkeley National Laboratory"/>
            <person name="Harder C.B."/>
            <person name="Miyauchi S."/>
            <person name="Viragh M."/>
            <person name="Kuo A."/>
            <person name="Thoen E."/>
            <person name="Andreopoulos B."/>
            <person name="Lu D."/>
            <person name="Skrede I."/>
            <person name="Drula E."/>
            <person name="Henrissat B."/>
            <person name="Morin E."/>
            <person name="Kohler A."/>
            <person name="Barry K."/>
            <person name="LaButti K."/>
            <person name="Morin E."/>
            <person name="Salamov A."/>
            <person name="Lipzen A."/>
            <person name="Mereny Z."/>
            <person name="Hegedus B."/>
            <person name="Baldrian P."/>
            <person name="Stursova M."/>
            <person name="Weitz H."/>
            <person name="Taylor A."/>
            <person name="Grigoriev I.V."/>
            <person name="Nagy L.G."/>
            <person name="Martin F."/>
            <person name="Kauserud H."/>
        </authorList>
    </citation>
    <scope>NUCLEOTIDE SEQUENCE</scope>
    <source>
        <strain evidence="2">CBHHK173m</strain>
    </source>
</reference>
<evidence type="ECO:0000313" key="2">
    <source>
        <dbReference type="EMBL" id="KAJ7092295.1"/>
    </source>
</evidence>
<evidence type="ECO:0000313" key="3">
    <source>
        <dbReference type="Proteomes" id="UP001222325"/>
    </source>
</evidence>
<dbReference type="Proteomes" id="UP001222325">
    <property type="component" value="Unassembled WGS sequence"/>
</dbReference>
<feature type="region of interest" description="Disordered" evidence="1">
    <location>
        <begin position="352"/>
        <end position="418"/>
    </location>
</feature>